<dbReference type="AlphaFoldDB" id="U6L652"/>
<evidence type="ECO:0000313" key="2">
    <source>
        <dbReference type="EMBL" id="CDJ45631.1"/>
    </source>
</evidence>
<dbReference type="VEuPathDB" id="ToxoDB:EBH_0026680"/>
<feature type="signal peptide" evidence="1">
    <location>
        <begin position="1"/>
        <end position="23"/>
    </location>
</feature>
<feature type="chain" id="PRO_5004673349" evidence="1">
    <location>
        <begin position="24"/>
        <end position="271"/>
    </location>
</feature>
<protein>
    <submittedName>
        <fullName evidence="2">SAG family member</fullName>
    </submittedName>
</protein>
<evidence type="ECO:0000313" key="3">
    <source>
        <dbReference type="Proteomes" id="UP000030750"/>
    </source>
</evidence>
<dbReference type="EMBL" id="HG710173">
    <property type="protein sequence ID" value="CDJ45631.1"/>
    <property type="molecule type" value="Genomic_DNA"/>
</dbReference>
<organism evidence="2 3">
    <name type="scientific">Eimeria brunetti</name>
    <dbReference type="NCBI Taxonomy" id="51314"/>
    <lineage>
        <taxon>Eukaryota</taxon>
        <taxon>Sar</taxon>
        <taxon>Alveolata</taxon>
        <taxon>Apicomplexa</taxon>
        <taxon>Conoidasida</taxon>
        <taxon>Coccidia</taxon>
        <taxon>Eucoccidiorida</taxon>
        <taxon>Eimeriorina</taxon>
        <taxon>Eimeriidae</taxon>
        <taxon>Eimeria</taxon>
    </lineage>
</organism>
<evidence type="ECO:0000256" key="1">
    <source>
        <dbReference type="SAM" id="SignalP"/>
    </source>
</evidence>
<name>U6L652_9EIME</name>
<keyword evidence="1" id="KW-0732">Signal</keyword>
<dbReference type="Proteomes" id="UP000030750">
    <property type="component" value="Unassembled WGS sequence"/>
</dbReference>
<reference evidence="2" key="2">
    <citation type="submission" date="2013-10" db="EMBL/GenBank/DDBJ databases">
        <authorList>
            <person name="Aslett M."/>
        </authorList>
    </citation>
    <scope>NUCLEOTIDE SEQUENCE [LARGE SCALE GENOMIC DNA]</scope>
    <source>
        <strain evidence="2">Houghton</strain>
    </source>
</reference>
<sequence>MAPLYKTAAAVCLVALHGLQVQAAQTTIKYKFKPVVTDDAAYFAVNLVRNGKLPVRISEVAKENNLVSTLTEKVQSKEKEKTFSGEPEEAVTIDETCSELVEPNGLKDIFHYTFEYEEGVSQKSPNYRELLQAALDEGLKVFTDSQNQNQWETIWQDDDGANLAYLLGANSTAIGCVIGQCTTEKSTTPGGRSTATPTGKAVLFCELKPAAEKSKAPFDEEYYDGLIARTDKLASMTEEDLKAPSNDATATAAIPTILSAGVVAMLTVASA</sequence>
<proteinExistence type="predicted"/>
<gene>
    <name evidence="2" type="ORF">EBH_0026680</name>
</gene>
<keyword evidence="3" id="KW-1185">Reference proteome</keyword>
<accession>U6L652</accession>
<reference evidence="2" key="1">
    <citation type="submission" date="2013-10" db="EMBL/GenBank/DDBJ databases">
        <title>Genomic analysis of the causative agents of coccidiosis in chickens.</title>
        <authorList>
            <person name="Reid A.J."/>
            <person name="Blake D."/>
            <person name="Billington K."/>
            <person name="Browne H."/>
            <person name="Dunn M."/>
            <person name="Hung S."/>
            <person name="Kawahara F."/>
            <person name="Miranda-Saavedra D."/>
            <person name="Mourier T."/>
            <person name="Nagra H."/>
            <person name="Otto T.D."/>
            <person name="Rawlings N."/>
            <person name="Sanchez A."/>
            <person name="Sanders M."/>
            <person name="Subramaniam C."/>
            <person name="Tay Y."/>
            <person name="Dear P."/>
            <person name="Doerig C."/>
            <person name="Gruber A."/>
            <person name="Parkinson J."/>
            <person name="Shirley M."/>
            <person name="Wan K.L."/>
            <person name="Berriman M."/>
            <person name="Tomley F."/>
            <person name="Pain A."/>
        </authorList>
    </citation>
    <scope>NUCLEOTIDE SEQUENCE [LARGE SCALE GENOMIC DNA]</scope>
    <source>
        <strain evidence="2">Houghton</strain>
    </source>
</reference>